<evidence type="ECO:0000259" key="5">
    <source>
        <dbReference type="PROSITE" id="PS51202"/>
    </source>
</evidence>
<evidence type="ECO:0000256" key="1">
    <source>
        <dbReference type="ARBA" id="ARBA00004651"/>
    </source>
</evidence>
<comment type="caution">
    <text evidence="6">The sequence shown here is derived from an EMBL/GenBank/DDBJ whole genome shotgun (WGS) entry which is preliminary data.</text>
</comment>
<evidence type="ECO:0000313" key="7">
    <source>
        <dbReference type="Proteomes" id="UP001201873"/>
    </source>
</evidence>
<feature type="domain" description="RCK C-terminal" evidence="5">
    <location>
        <begin position="586"/>
        <end position="670"/>
    </location>
</feature>
<keyword evidence="3" id="KW-0812">Transmembrane</keyword>
<feature type="compositionally biased region" description="Low complexity" evidence="2">
    <location>
        <begin position="22"/>
        <end position="35"/>
    </location>
</feature>
<keyword evidence="3" id="KW-0472">Membrane</keyword>
<dbReference type="InterPro" id="IPR006037">
    <property type="entry name" value="RCK_C"/>
</dbReference>
<dbReference type="PROSITE" id="PS51202">
    <property type="entry name" value="RCK_C"/>
    <property type="match status" value="1"/>
</dbReference>
<protein>
    <submittedName>
        <fullName evidence="6">NAD-binding protein</fullName>
    </submittedName>
</protein>
<keyword evidence="3" id="KW-1133">Transmembrane helix</keyword>
<dbReference type="SUPFAM" id="SSF116726">
    <property type="entry name" value="TrkA C-terminal domain-like"/>
    <property type="match status" value="1"/>
</dbReference>
<feature type="transmembrane region" description="Helical" evidence="3">
    <location>
        <begin position="332"/>
        <end position="352"/>
    </location>
</feature>
<dbReference type="Gene3D" id="3.40.50.720">
    <property type="entry name" value="NAD(P)-binding Rossmann-like Domain"/>
    <property type="match status" value="2"/>
</dbReference>
<dbReference type="Pfam" id="PF07885">
    <property type="entry name" value="Ion_trans_2"/>
    <property type="match status" value="1"/>
</dbReference>
<dbReference type="InterPro" id="IPR003148">
    <property type="entry name" value="RCK_N"/>
</dbReference>
<organism evidence="6 7">
    <name type="scientific">Frankia umida</name>
    <dbReference type="NCBI Taxonomy" id="573489"/>
    <lineage>
        <taxon>Bacteria</taxon>
        <taxon>Bacillati</taxon>
        <taxon>Actinomycetota</taxon>
        <taxon>Actinomycetes</taxon>
        <taxon>Frankiales</taxon>
        <taxon>Frankiaceae</taxon>
        <taxon>Frankia</taxon>
    </lineage>
</organism>
<dbReference type="SUPFAM" id="SSF81324">
    <property type="entry name" value="Voltage-gated potassium channels"/>
    <property type="match status" value="1"/>
</dbReference>
<dbReference type="SUPFAM" id="SSF51735">
    <property type="entry name" value="NAD(P)-binding Rossmann-fold domains"/>
    <property type="match status" value="2"/>
</dbReference>
<feature type="domain" description="RCK N-terminal" evidence="4">
    <location>
        <begin position="437"/>
        <end position="573"/>
    </location>
</feature>
<evidence type="ECO:0000256" key="2">
    <source>
        <dbReference type="SAM" id="MobiDB-lite"/>
    </source>
</evidence>
<feature type="compositionally biased region" description="Low complexity" evidence="2">
    <location>
        <begin position="284"/>
        <end position="302"/>
    </location>
</feature>
<feature type="transmembrane region" description="Helical" evidence="3">
    <location>
        <begin position="392"/>
        <end position="420"/>
    </location>
</feature>
<name>A0ABT0JY48_9ACTN</name>
<dbReference type="Gene3D" id="1.10.287.70">
    <property type="match status" value="1"/>
</dbReference>
<dbReference type="Pfam" id="PF02254">
    <property type="entry name" value="TrkA_N"/>
    <property type="match status" value="2"/>
</dbReference>
<dbReference type="PANTHER" id="PTHR43833:SF11">
    <property type="entry name" value="VOLTAGE-GATED POTASSIUM CHANNEL KCH"/>
    <property type="match status" value="1"/>
</dbReference>
<evidence type="ECO:0000313" key="6">
    <source>
        <dbReference type="EMBL" id="MCK9875943.1"/>
    </source>
</evidence>
<sequence>MRTASGEPVEGARDRADEAGSADDPGPSDGVGPSDGAGVPVGQVIVVGLEGLGRLGLRLVEQLRDSGVGVVGVDDRVTSVARRRLERLGVRLVLESPHAPDVLREVGVARALAVVVCHETDLETLQTALVVAEVAPRVRLVVNVNNAQLGDQLADALGQARVLNLAVLAGPSFVEACIRSAVTHAFTMGARADAEVFAVIEEEISGRGAFRARYGDLTPISLRRAGERRGEVCPPRDTPLHPGDRLTVLGRLAEFDERGMEVSGLHDARLFATLGHRGHGAGVGSAASSGRPSSGDGLARMSGRPRSRRGGLRWVRDLVASVRGELDRPFRLAISVVLAIMVTSTVVLSLTYTDNNSAAPANFGPVDALYLTVETMVTVGYGDFNFGAADHWLQIFGIGLMLFGALSIAVVYAFITNVIISRRLERALGRGRAGAVRDHVVLCGLGSVGVATMDGLLRAGRQVVVIERDENNRYLPVARERSVPVIIGDATVRSTLLEAGLAHATTIAALTSDGLANLEAVLSAREAHDELRGGRGAADELRVVLRTVDTTMADEVERRFGIHTARSAADLATPYFVGVALGYDVLSTFYVDRTPFLVARMTVRGGGHLVGPTLQELATGTRVLAVRPASAADAANSRPGRHTRLCAGDALLVVGPVTRIVDMVRRNQAGGLEAAAEFSGP</sequence>
<dbReference type="InterPro" id="IPR036291">
    <property type="entry name" value="NAD(P)-bd_dom_sf"/>
</dbReference>
<dbReference type="PANTHER" id="PTHR43833">
    <property type="entry name" value="POTASSIUM CHANNEL PROTEIN 2-RELATED-RELATED"/>
    <property type="match status" value="1"/>
</dbReference>
<feature type="region of interest" description="Disordered" evidence="2">
    <location>
        <begin position="1"/>
        <end position="35"/>
    </location>
</feature>
<dbReference type="InterPro" id="IPR050721">
    <property type="entry name" value="Trk_Ktr_HKT_K-transport"/>
</dbReference>
<gene>
    <name evidence="6" type="ORF">MXD59_09170</name>
</gene>
<reference evidence="6 7" key="1">
    <citation type="submission" date="2022-04" db="EMBL/GenBank/DDBJ databases">
        <title>Genome diversity in the genus Frankia.</title>
        <authorList>
            <person name="Carlos-Shanley C."/>
            <person name="Hahn D."/>
        </authorList>
    </citation>
    <scope>NUCLEOTIDE SEQUENCE [LARGE SCALE GENOMIC DNA]</scope>
    <source>
        <strain evidence="6 7">Ag45/Mut15</strain>
    </source>
</reference>
<accession>A0ABT0JY48</accession>
<dbReference type="EMBL" id="JALKFT010000007">
    <property type="protein sequence ID" value="MCK9875943.1"/>
    <property type="molecule type" value="Genomic_DNA"/>
</dbReference>
<keyword evidence="7" id="KW-1185">Reference proteome</keyword>
<comment type="subcellular location">
    <subcellularLocation>
        <location evidence="1">Cell membrane</location>
        <topology evidence="1">Multi-pass membrane protein</topology>
    </subcellularLocation>
</comment>
<evidence type="ECO:0000259" key="4">
    <source>
        <dbReference type="PROSITE" id="PS51201"/>
    </source>
</evidence>
<dbReference type="Proteomes" id="UP001201873">
    <property type="component" value="Unassembled WGS sequence"/>
</dbReference>
<evidence type="ECO:0000256" key="3">
    <source>
        <dbReference type="SAM" id="Phobius"/>
    </source>
</evidence>
<feature type="region of interest" description="Disordered" evidence="2">
    <location>
        <begin position="282"/>
        <end position="308"/>
    </location>
</feature>
<dbReference type="InterPro" id="IPR013099">
    <property type="entry name" value="K_chnl_dom"/>
</dbReference>
<dbReference type="InterPro" id="IPR036721">
    <property type="entry name" value="RCK_C_sf"/>
</dbReference>
<proteinExistence type="predicted"/>
<dbReference type="RefSeq" id="WP_248824325.1">
    <property type="nucleotide sequence ID" value="NZ_JALKFT010000007.1"/>
</dbReference>
<dbReference type="PROSITE" id="PS51201">
    <property type="entry name" value="RCK_N"/>
    <property type="match status" value="1"/>
</dbReference>